<sequence length="514" mass="58457">MAGRHFNVAAGGYPKSRSPIFLFTVSILALSFFYFIFSSFSSTSNPTHTFPVTHSLNSKVDCSFVVSLEKFLTSSSVRQGSTSLRDDTVDRVSEEDVKKLDDSIWKTENRRLYEDTFYPSAASPLKVYVYEMPSKFTYDLLWLFRNTYKETSNLTSNGSPVHRLIEQHSIDYWLWADLIAPESERLLKNVVRVHKQEEADVFYIPFFTTISFFLLEKQQCKALYREALKWVTEQPAWNRSEGRDHILPVHHPWSFKSVRRLMKKAIWLLPDMDSTGNWYKPGQVYLEKDLILPYVPNVELCDSKCLSESWSKRTTLLFFRGRLKRNAGGKIRAKLVEELRSSEGVVIEEGTAGEGGKTAAQIGMRKSVFCLSPAGDTPSSARLFDAIVSGCIPVIVSDELELPFEGILNYRKIALFVSSSDALESGWLINFLRSISSSQIRDLQMNLAKYSRHFLYSHPAQPLGPEDLSWRMIAGKLVNIKLHTQRSQRVVKGSRSVCTCDCRHPNSTTSGPSS</sequence>
<evidence type="ECO:0000313" key="2">
    <source>
        <dbReference type="Proteomes" id="UP001060085"/>
    </source>
</evidence>
<reference evidence="2" key="1">
    <citation type="journal article" date="2023" name="Nat. Plants">
        <title>Single-cell RNA sequencing provides a high-resolution roadmap for understanding the multicellular compartmentation of specialized metabolism.</title>
        <authorList>
            <person name="Sun S."/>
            <person name="Shen X."/>
            <person name="Li Y."/>
            <person name="Li Y."/>
            <person name="Wang S."/>
            <person name="Li R."/>
            <person name="Zhang H."/>
            <person name="Shen G."/>
            <person name="Guo B."/>
            <person name="Wei J."/>
            <person name="Xu J."/>
            <person name="St-Pierre B."/>
            <person name="Chen S."/>
            <person name="Sun C."/>
        </authorList>
    </citation>
    <scope>NUCLEOTIDE SEQUENCE [LARGE SCALE GENOMIC DNA]</scope>
</reference>
<accession>A0ACC0AD78</accession>
<evidence type="ECO:0000313" key="1">
    <source>
        <dbReference type="EMBL" id="KAI5657398.1"/>
    </source>
</evidence>
<comment type="caution">
    <text evidence="1">The sequence shown here is derived from an EMBL/GenBank/DDBJ whole genome shotgun (WGS) entry which is preliminary data.</text>
</comment>
<protein>
    <submittedName>
        <fullName evidence="1">Uncharacterized protein</fullName>
    </submittedName>
</protein>
<name>A0ACC0AD78_CATRO</name>
<keyword evidence="2" id="KW-1185">Reference proteome</keyword>
<organism evidence="1 2">
    <name type="scientific">Catharanthus roseus</name>
    <name type="common">Madagascar periwinkle</name>
    <name type="synonym">Vinca rosea</name>
    <dbReference type="NCBI Taxonomy" id="4058"/>
    <lineage>
        <taxon>Eukaryota</taxon>
        <taxon>Viridiplantae</taxon>
        <taxon>Streptophyta</taxon>
        <taxon>Embryophyta</taxon>
        <taxon>Tracheophyta</taxon>
        <taxon>Spermatophyta</taxon>
        <taxon>Magnoliopsida</taxon>
        <taxon>eudicotyledons</taxon>
        <taxon>Gunneridae</taxon>
        <taxon>Pentapetalae</taxon>
        <taxon>asterids</taxon>
        <taxon>lamiids</taxon>
        <taxon>Gentianales</taxon>
        <taxon>Apocynaceae</taxon>
        <taxon>Rauvolfioideae</taxon>
        <taxon>Vinceae</taxon>
        <taxon>Catharanthinae</taxon>
        <taxon>Catharanthus</taxon>
    </lineage>
</organism>
<gene>
    <name evidence="1" type="ORF">M9H77_26191</name>
</gene>
<dbReference type="EMBL" id="CM044706">
    <property type="protein sequence ID" value="KAI5657398.1"/>
    <property type="molecule type" value="Genomic_DNA"/>
</dbReference>
<proteinExistence type="predicted"/>
<dbReference type="Proteomes" id="UP001060085">
    <property type="component" value="Linkage Group LG06"/>
</dbReference>